<name>A0A4D6WJC5_9FLOR</name>
<reference evidence="8" key="2">
    <citation type="submission" date="2019-04" db="EMBL/GenBank/DDBJ databases">
        <authorList>
            <person name="Pasella M."/>
        </authorList>
    </citation>
    <scope>NUCLEOTIDE SEQUENCE</scope>
    <source>
        <strain evidence="8">PD2933</strain>
    </source>
</reference>
<dbReference type="PANTHER" id="PTHR43033">
    <property type="entry name" value="TRNA(ILE)-LYSIDINE SYNTHASE-RELATED"/>
    <property type="match status" value="1"/>
</dbReference>
<evidence type="ECO:0000256" key="5">
    <source>
        <dbReference type="ARBA" id="ARBA00048539"/>
    </source>
</evidence>
<dbReference type="Pfam" id="PF01171">
    <property type="entry name" value="ATP_bind_3"/>
    <property type="match status" value="1"/>
</dbReference>
<dbReference type="GO" id="GO:0005524">
    <property type="term" value="F:ATP binding"/>
    <property type="evidence" value="ECO:0007669"/>
    <property type="project" value="UniProtKB-UniRule"/>
</dbReference>
<reference evidence="8" key="1">
    <citation type="journal article" date="2019" name="Mol. Phylogenet. Evol.">
        <title>Morphological evolution and classification of the red algal order Ceramiales inferred using plastid phylogenomics.</title>
        <authorList>
            <person name="Diaz-Tapia P."/>
            <person name="Pasella M.M."/>
            <person name="Verbruggen H."/>
            <person name="Maggs C.A."/>
        </authorList>
    </citation>
    <scope>NUCLEOTIDE SEQUENCE</scope>
    <source>
        <strain evidence="8">PD2933</strain>
    </source>
</reference>
<dbReference type="EMBL" id="MK814609">
    <property type="protein sequence ID" value="QCI04204.1"/>
    <property type="molecule type" value="Genomic_DNA"/>
</dbReference>
<dbReference type="GO" id="GO:0032267">
    <property type="term" value="F:tRNA(Ile)-lysidine synthase activity"/>
    <property type="evidence" value="ECO:0007669"/>
    <property type="project" value="UniProtKB-EC"/>
</dbReference>
<feature type="domain" description="tRNA(Ile)-lysidine/2-thiocytidine synthase N-terminal" evidence="7">
    <location>
        <begin position="8"/>
        <end position="188"/>
    </location>
</feature>
<dbReference type="GO" id="GO:0006400">
    <property type="term" value="P:tRNA modification"/>
    <property type="evidence" value="ECO:0007669"/>
    <property type="project" value="UniProtKB-UniRule"/>
</dbReference>
<protein>
    <recommendedName>
        <fullName evidence="6">tRNA(Ile)-lysidine synthase</fullName>
        <ecNumber evidence="6">6.3.4.19</ecNumber>
    </recommendedName>
    <alternativeName>
        <fullName evidence="6">tRNA(Ile)-2-lysyl-cytidine synthase</fullName>
    </alternativeName>
    <alternativeName>
        <fullName evidence="6">tRNA(Ile)-lysidine synthetase</fullName>
    </alternativeName>
</protein>
<geneLocation type="plastid" evidence="8"/>
<keyword evidence="2 6" id="KW-0819">tRNA processing</keyword>
<dbReference type="NCBIfam" id="TIGR02432">
    <property type="entry name" value="lysidine_TilS_N"/>
    <property type="match status" value="1"/>
</dbReference>
<dbReference type="EC" id="6.3.4.19" evidence="6"/>
<keyword evidence="4 6" id="KW-0067">ATP-binding</keyword>
<comment type="domain">
    <text evidence="6">The N-terminal region contains the highly conserved SGGXDS motif, predicted to be a P-loop motif involved in ATP binding.</text>
</comment>
<comment type="function">
    <text evidence="6">Ligates lysine onto the cytidine present at position 34 of the AUA codon-specific tRNA(Ile) that contains the anticodon CAU, in an ATP-dependent manner. Cytidine is converted to lysidine, thus changing the amino acid specificity of the tRNA from methionine to isoleucine.</text>
</comment>
<dbReference type="SUPFAM" id="SSF52402">
    <property type="entry name" value="Adenine nucleotide alpha hydrolases-like"/>
    <property type="match status" value="1"/>
</dbReference>
<organism evidence="8">
    <name type="scientific">Anotrichium furcellatum</name>
    <dbReference type="NCBI Taxonomy" id="41999"/>
    <lineage>
        <taxon>Eukaryota</taxon>
        <taxon>Rhodophyta</taxon>
        <taxon>Florideophyceae</taxon>
        <taxon>Rhodymeniophycidae</taxon>
        <taxon>Ceramiales</taxon>
        <taxon>Ceramiaceae</taxon>
        <taxon>Anotrichium</taxon>
    </lineage>
</organism>
<dbReference type="HAMAP" id="MF_01161">
    <property type="entry name" value="tRNA_Ile_lys_synt"/>
    <property type="match status" value="1"/>
</dbReference>
<gene>
    <name evidence="6 8" type="primary">tilS</name>
</gene>
<dbReference type="Gene3D" id="3.40.50.620">
    <property type="entry name" value="HUPs"/>
    <property type="match status" value="1"/>
</dbReference>
<dbReference type="InterPro" id="IPR012795">
    <property type="entry name" value="tRNA_Ile_lys_synt_N"/>
</dbReference>
<comment type="catalytic activity">
    <reaction evidence="5 6">
        <text>cytidine(34) in tRNA(Ile2) + L-lysine + ATP = lysidine(34) in tRNA(Ile2) + AMP + diphosphate + H(+)</text>
        <dbReference type="Rhea" id="RHEA:43744"/>
        <dbReference type="Rhea" id="RHEA-COMP:10625"/>
        <dbReference type="Rhea" id="RHEA-COMP:10670"/>
        <dbReference type="ChEBI" id="CHEBI:15378"/>
        <dbReference type="ChEBI" id="CHEBI:30616"/>
        <dbReference type="ChEBI" id="CHEBI:32551"/>
        <dbReference type="ChEBI" id="CHEBI:33019"/>
        <dbReference type="ChEBI" id="CHEBI:82748"/>
        <dbReference type="ChEBI" id="CHEBI:83665"/>
        <dbReference type="ChEBI" id="CHEBI:456215"/>
        <dbReference type="EC" id="6.3.4.19"/>
    </reaction>
</comment>
<dbReference type="AlphaFoldDB" id="A0A4D6WJC5"/>
<evidence type="ECO:0000256" key="3">
    <source>
        <dbReference type="ARBA" id="ARBA00022741"/>
    </source>
</evidence>
<proteinExistence type="inferred from homology"/>
<evidence type="ECO:0000256" key="1">
    <source>
        <dbReference type="ARBA" id="ARBA00022598"/>
    </source>
</evidence>
<dbReference type="InterPro" id="IPR011063">
    <property type="entry name" value="TilS/TtcA_N"/>
</dbReference>
<evidence type="ECO:0000313" key="8">
    <source>
        <dbReference type="EMBL" id="QCI04204.1"/>
    </source>
</evidence>
<keyword evidence="1 6" id="KW-0436">Ligase</keyword>
<evidence type="ECO:0000256" key="2">
    <source>
        <dbReference type="ARBA" id="ARBA00022694"/>
    </source>
</evidence>
<evidence type="ECO:0000259" key="7">
    <source>
        <dbReference type="Pfam" id="PF01171"/>
    </source>
</evidence>
<accession>A0A4D6WJC5</accession>
<dbReference type="PANTHER" id="PTHR43033:SF1">
    <property type="entry name" value="TRNA(ILE)-LYSIDINE SYNTHASE-RELATED"/>
    <property type="match status" value="1"/>
</dbReference>
<dbReference type="CDD" id="cd01992">
    <property type="entry name" value="TilS_N"/>
    <property type="match status" value="1"/>
</dbReference>
<sequence length="305" mass="36709">MKYNQYNKILIAISGGQDSIFLINIINYLINKYSIIIQTEYIYIDHQWKYDSKIQLMHLINYILLTNQKLFIYQINSHILKENIAREFRYNIIIQHAKHKNSHIIMTAHSQTDKIETFFINLIRGTSIDGATSLRINRHMKQYIRLIRPILNLSRSYIKFNCMNFCLPVWSDSSNYSMNIYRNRIRNELIPYIANYFNHSINKQINKFLNYCLIDNEYIKQNTLKLYMHSCHYKYIALNYNQIKSQHSALQNRIFQLFFMHHCSILLDHTIIIKIQKILKHNKPGKIIQFDRITIALKSSWIYIT</sequence>
<evidence type="ECO:0000256" key="4">
    <source>
        <dbReference type="ARBA" id="ARBA00022840"/>
    </source>
</evidence>
<dbReference type="InterPro" id="IPR012094">
    <property type="entry name" value="tRNA_Ile_lys_synt"/>
</dbReference>
<dbReference type="InterPro" id="IPR014729">
    <property type="entry name" value="Rossmann-like_a/b/a_fold"/>
</dbReference>
<comment type="similarity">
    <text evidence="6">Belongs to the tRNA(Ile)-lysidine synthase family.</text>
</comment>
<keyword evidence="3 6" id="KW-0547">Nucleotide-binding</keyword>
<feature type="binding site" evidence="6">
    <location>
        <begin position="14"/>
        <end position="19"/>
    </location>
    <ligand>
        <name>ATP</name>
        <dbReference type="ChEBI" id="CHEBI:30616"/>
    </ligand>
</feature>
<evidence type="ECO:0000256" key="6">
    <source>
        <dbReference type="HAMAP-Rule" id="MF_01161"/>
    </source>
</evidence>
<dbReference type="SUPFAM" id="SSF82829">
    <property type="entry name" value="MesJ substrate recognition domain-like"/>
    <property type="match status" value="1"/>
</dbReference>
<keyword evidence="8" id="KW-0934">Plastid</keyword>